<feature type="region of interest" description="Disordered" evidence="1">
    <location>
        <begin position="1"/>
        <end position="56"/>
    </location>
</feature>
<keyword evidence="3" id="KW-1185">Reference proteome</keyword>
<sequence>MPYKLPVSSSSSISPNKSPEFPSKVAGNRFLAFNHPNPAGNSSTTQTSPEIDFSNSPFSFRRPWKAKSLTMEEGTMSRIPTVVAEGEAEAEVAVGDQ</sequence>
<evidence type="ECO:0000313" key="3">
    <source>
        <dbReference type="Proteomes" id="UP001497516"/>
    </source>
</evidence>
<feature type="compositionally biased region" description="Polar residues" evidence="1">
    <location>
        <begin position="39"/>
        <end position="56"/>
    </location>
</feature>
<reference evidence="2 3" key="1">
    <citation type="submission" date="2024-04" db="EMBL/GenBank/DDBJ databases">
        <authorList>
            <person name="Fracassetti M."/>
        </authorList>
    </citation>
    <scope>NUCLEOTIDE SEQUENCE [LARGE SCALE GENOMIC DNA]</scope>
</reference>
<name>A0AAV2EAB2_9ROSI</name>
<dbReference type="AlphaFoldDB" id="A0AAV2EAB2"/>
<dbReference type="Proteomes" id="UP001497516">
    <property type="component" value="Chromosome 4"/>
</dbReference>
<accession>A0AAV2EAB2</accession>
<organism evidence="2 3">
    <name type="scientific">Linum trigynum</name>
    <dbReference type="NCBI Taxonomy" id="586398"/>
    <lineage>
        <taxon>Eukaryota</taxon>
        <taxon>Viridiplantae</taxon>
        <taxon>Streptophyta</taxon>
        <taxon>Embryophyta</taxon>
        <taxon>Tracheophyta</taxon>
        <taxon>Spermatophyta</taxon>
        <taxon>Magnoliopsida</taxon>
        <taxon>eudicotyledons</taxon>
        <taxon>Gunneridae</taxon>
        <taxon>Pentapetalae</taxon>
        <taxon>rosids</taxon>
        <taxon>fabids</taxon>
        <taxon>Malpighiales</taxon>
        <taxon>Linaceae</taxon>
        <taxon>Linum</taxon>
    </lineage>
</organism>
<evidence type="ECO:0000313" key="2">
    <source>
        <dbReference type="EMBL" id="CAL1382672.1"/>
    </source>
</evidence>
<evidence type="ECO:0000256" key="1">
    <source>
        <dbReference type="SAM" id="MobiDB-lite"/>
    </source>
</evidence>
<dbReference type="EMBL" id="OZ034817">
    <property type="protein sequence ID" value="CAL1382672.1"/>
    <property type="molecule type" value="Genomic_DNA"/>
</dbReference>
<feature type="compositionally biased region" description="Low complexity" evidence="1">
    <location>
        <begin position="1"/>
        <end position="19"/>
    </location>
</feature>
<protein>
    <submittedName>
        <fullName evidence="2">Uncharacterized protein</fullName>
    </submittedName>
</protein>
<gene>
    <name evidence="2" type="ORF">LTRI10_LOCUS23987</name>
</gene>
<proteinExistence type="predicted"/>